<sequence length="431" mass="49840">MDQLCLVCSSPTKHAHLSVLICRACKIFYRRSEKRKRPLICRSNKGKCRKSPRCKKCRYAQIDGLVKGISDWKEGHQNVEEKEYSEGPSTSNEETIPSQITRLICTESLDDRLCLLEQVRFSYRTISLSRRAAELIELHPGRHPICSFHHQHPLKPATITSLNYTMRLLVSALFEFASNLFEEFAHLSLQNKNFHHPFWTLESAYRVLTQFPHLNNFHFMSLTTYLNDTSAGGFMNLAPRTPRAKDDARDSNSKMENFIDDPRNSSDSPIEFVPSATMLPSHSLIRCFLRYDTRMGQNAVRKAKICEEEFLALLILAFWNIENTTIDDSLISLGVKYRGRIMRELQDLYRRKGTEEECAKRIGELMGIVVVLQDLSFIMPMNLEMFRLLNVFDDNTTMYQLTKNGIPEVSRMKSKEESVYAEEDTIMSLHS</sequence>
<dbReference type="InterPro" id="IPR001628">
    <property type="entry name" value="Znf_hrmn_rcpt"/>
</dbReference>
<dbReference type="Gene3D" id="1.10.565.10">
    <property type="entry name" value="Retinoid X Receptor"/>
    <property type="match status" value="1"/>
</dbReference>
<dbReference type="PROSITE" id="PS51030">
    <property type="entry name" value="NUCLEAR_REC_DBD_2"/>
    <property type="match status" value="1"/>
</dbReference>
<dbReference type="SMART" id="SM00399">
    <property type="entry name" value="ZnF_C4"/>
    <property type="match status" value="1"/>
</dbReference>
<dbReference type="InterPro" id="IPR035500">
    <property type="entry name" value="NHR-like_dom_sf"/>
</dbReference>
<name>A0A2A6BYN6_PRIPA</name>
<organism evidence="2 3">
    <name type="scientific">Pristionchus pacificus</name>
    <name type="common">Parasitic nematode worm</name>
    <dbReference type="NCBI Taxonomy" id="54126"/>
    <lineage>
        <taxon>Eukaryota</taxon>
        <taxon>Metazoa</taxon>
        <taxon>Ecdysozoa</taxon>
        <taxon>Nematoda</taxon>
        <taxon>Chromadorea</taxon>
        <taxon>Rhabditida</taxon>
        <taxon>Rhabditina</taxon>
        <taxon>Diplogasteromorpha</taxon>
        <taxon>Diplogasteroidea</taxon>
        <taxon>Neodiplogasteridae</taxon>
        <taxon>Pristionchus</taxon>
    </lineage>
</organism>
<dbReference type="GO" id="GO:0043565">
    <property type="term" value="F:sequence-specific DNA binding"/>
    <property type="evidence" value="ECO:0007669"/>
    <property type="project" value="InterPro"/>
</dbReference>
<dbReference type="EnsemblMetazoa" id="PPA38713.1">
    <property type="protein sequence ID" value="PPA38713.1"/>
    <property type="gene ID" value="WBGene00277082"/>
</dbReference>
<proteinExistence type="predicted"/>
<dbReference type="InterPro" id="IPR013088">
    <property type="entry name" value="Znf_NHR/GATA"/>
</dbReference>
<accession>A0A2A6BYN6</accession>
<dbReference type="AlphaFoldDB" id="A0A2A6BYN6"/>
<dbReference type="Proteomes" id="UP000005239">
    <property type="component" value="Unassembled WGS sequence"/>
</dbReference>
<dbReference type="PANTHER" id="PTHR46011:SF6">
    <property type="entry name" value="HIGH ZINC ACTIVATED NUCLEAR RECEPTOR PROTEIN"/>
    <property type="match status" value="1"/>
</dbReference>
<accession>A0A8R1UU03</accession>
<dbReference type="Pfam" id="PF00104">
    <property type="entry name" value="Hormone_recep"/>
    <property type="match status" value="1"/>
</dbReference>
<evidence type="ECO:0000313" key="2">
    <source>
        <dbReference type="EnsemblMetazoa" id="PPA38713.1"/>
    </source>
</evidence>
<reference evidence="2" key="2">
    <citation type="submission" date="2022-06" db="UniProtKB">
        <authorList>
            <consortium name="EnsemblMetazoa"/>
        </authorList>
    </citation>
    <scope>IDENTIFICATION</scope>
    <source>
        <strain evidence="2">PS312</strain>
    </source>
</reference>
<dbReference type="InterPro" id="IPR000536">
    <property type="entry name" value="Nucl_hrmn_rcpt_lig-bd"/>
</dbReference>
<gene>
    <name evidence="2" type="primary">WBGene00277082</name>
</gene>
<feature type="region of interest" description="Disordered" evidence="1">
    <location>
        <begin position="240"/>
        <end position="260"/>
    </location>
</feature>
<evidence type="ECO:0000256" key="1">
    <source>
        <dbReference type="SAM" id="MobiDB-lite"/>
    </source>
</evidence>
<dbReference type="GO" id="GO:0008270">
    <property type="term" value="F:zinc ion binding"/>
    <property type="evidence" value="ECO:0007669"/>
    <property type="project" value="InterPro"/>
</dbReference>
<keyword evidence="3" id="KW-1185">Reference proteome</keyword>
<dbReference type="SMART" id="SM00430">
    <property type="entry name" value="HOLI"/>
    <property type="match status" value="1"/>
</dbReference>
<dbReference type="PANTHER" id="PTHR46011">
    <property type="entry name" value="NUCLEAR HORMONE RECEPTOR FAMILY MEMBER NHR-86-RELATED"/>
    <property type="match status" value="1"/>
</dbReference>
<dbReference type="SUPFAM" id="SSF57716">
    <property type="entry name" value="Glucocorticoid receptor-like (DNA-binding domain)"/>
    <property type="match status" value="1"/>
</dbReference>
<dbReference type="Gene3D" id="3.30.50.10">
    <property type="entry name" value="Erythroid Transcription Factor GATA-1, subunit A"/>
    <property type="match status" value="1"/>
</dbReference>
<dbReference type="GO" id="GO:0003700">
    <property type="term" value="F:DNA-binding transcription factor activity"/>
    <property type="evidence" value="ECO:0000318"/>
    <property type="project" value="GO_Central"/>
</dbReference>
<dbReference type="Pfam" id="PF00105">
    <property type="entry name" value="zf-C4"/>
    <property type="match status" value="1"/>
</dbReference>
<feature type="compositionally biased region" description="Basic and acidic residues" evidence="1">
    <location>
        <begin position="243"/>
        <end position="253"/>
    </location>
</feature>
<reference evidence="3" key="1">
    <citation type="journal article" date="2008" name="Nat. Genet.">
        <title>The Pristionchus pacificus genome provides a unique perspective on nematode lifestyle and parasitism.</title>
        <authorList>
            <person name="Dieterich C."/>
            <person name="Clifton S.W."/>
            <person name="Schuster L.N."/>
            <person name="Chinwalla A."/>
            <person name="Delehaunty K."/>
            <person name="Dinkelacker I."/>
            <person name="Fulton L."/>
            <person name="Fulton R."/>
            <person name="Godfrey J."/>
            <person name="Minx P."/>
            <person name="Mitreva M."/>
            <person name="Roeseler W."/>
            <person name="Tian H."/>
            <person name="Witte H."/>
            <person name="Yang S.P."/>
            <person name="Wilson R.K."/>
            <person name="Sommer R.J."/>
        </authorList>
    </citation>
    <scope>NUCLEOTIDE SEQUENCE [LARGE SCALE GENOMIC DNA]</scope>
    <source>
        <strain evidence="3">PS312</strain>
    </source>
</reference>
<evidence type="ECO:0000313" key="3">
    <source>
        <dbReference type="Proteomes" id="UP000005239"/>
    </source>
</evidence>
<dbReference type="GO" id="GO:0005634">
    <property type="term" value="C:nucleus"/>
    <property type="evidence" value="ECO:0000318"/>
    <property type="project" value="GO_Central"/>
</dbReference>
<protein>
    <submittedName>
        <fullName evidence="2">Nuclear receptor</fullName>
    </submittedName>
</protein>
<dbReference type="SUPFAM" id="SSF48508">
    <property type="entry name" value="Nuclear receptor ligand-binding domain"/>
    <property type="match status" value="1"/>
</dbReference>